<name>A0A6G1JRC1_9PLEO</name>
<reference evidence="2" key="1">
    <citation type="journal article" date="2020" name="Stud. Mycol.">
        <title>101 Dothideomycetes genomes: a test case for predicting lifestyles and emergence of pathogens.</title>
        <authorList>
            <person name="Haridas S."/>
            <person name="Albert R."/>
            <person name="Binder M."/>
            <person name="Bloem J."/>
            <person name="Labutti K."/>
            <person name="Salamov A."/>
            <person name="Andreopoulos B."/>
            <person name="Baker S."/>
            <person name="Barry K."/>
            <person name="Bills G."/>
            <person name="Bluhm B."/>
            <person name="Cannon C."/>
            <person name="Castanera R."/>
            <person name="Culley D."/>
            <person name="Daum C."/>
            <person name="Ezra D."/>
            <person name="Gonzalez J."/>
            <person name="Henrissat B."/>
            <person name="Kuo A."/>
            <person name="Liang C."/>
            <person name="Lipzen A."/>
            <person name="Lutzoni F."/>
            <person name="Magnuson J."/>
            <person name="Mondo S."/>
            <person name="Nolan M."/>
            <person name="Ohm R."/>
            <person name="Pangilinan J."/>
            <person name="Park H.-J."/>
            <person name="Ramirez L."/>
            <person name="Alfaro M."/>
            <person name="Sun H."/>
            <person name="Tritt A."/>
            <person name="Yoshinaga Y."/>
            <person name="Zwiers L.-H."/>
            <person name="Turgeon B."/>
            <person name="Goodwin S."/>
            <person name="Spatafora J."/>
            <person name="Crous P."/>
            <person name="Grigoriev I."/>
        </authorList>
    </citation>
    <scope>NUCLEOTIDE SEQUENCE</scope>
    <source>
        <strain evidence="2">CBS 279.74</strain>
    </source>
</reference>
<dbReference type="Proteomes" id="UP000799428">
    <property type="component" value="Unassembled WGS sequence"/>
</dbReference>
<proteinExistence type="predicted"/>
<evidence type="ECO:0000313" key="3">
    <source>
        <dbReference type="Proteomes" id="UP000799428"/>
    </source>
</evidence>
<dbReference type="OrthoDB" id="3899716at2759"/>
<keyword evidence="3" id="KW-1185">Reference proteome</keyword>
<feature type="region of interest" description="Disordered" evidence="1">
    <location>
        <begin position="1"/>
        <end position="49"/>
    </location>
</feature>
<evidence type="ECO:0000256" key="1">
    <source>
        <dbReference type="SAM" id="MobiDB-lite"/>
    </source>
</evidence>
<feature type="compositionally biased region" description="Low complexity" evidence="1">
    <location>
        <begin position="37"/>
        <end position="48"/>
    </location>
</feature>
<dbReference type="EMBL" id="MU005789">
    <property type="protein sequence ID" value="KAF2703169.1"/>
    <property type="molecule type" value="Genomic_DNA"/>
</dbReference>
<organism evidence="2 3">
    <name type="scientific">Pleomassaria siparia CBS 279.74</name>
    <dbReference type="NCBI Taxonomy" id="1314801"/>
    <lineage>
        <taxon>Eukaryota</taxon>
        <taxon>Fungi</taxon>
        <taxon>Dikarya</taxon>
        <taxon>Ascomycota</taxon>
        <taxon>Pezizomycotina</taxon>
        <taxon>Dothideomycetes</taxon>
        <taxon>Pleosporomycetidae</taxon>
        <taxon>Pleosporales</taxon>
        <taxon>Pleomassariaceae</taxon>
        <taxon>Pleomassaria</taxon>
    </lineage>
</organism>
<dbReference type="AlphaFoldDB" id="A0A6G1JRC1"/>
<feature type="compositionally biased region" description="Low complexity" evidence="1">
    <location>
        <begin position="77"/>
        <end position="88"/>
    </location>
</feature>
<feature type="region of interest" description="Disordered" evidence="1">
    <location>
        <begin position="67"/>
        <end position="104"/>
    </location>
</feature>
<evidence type="ECO:0000313" key="2">
    <source>
        <dbReference type="EMBL" id="KAF2703169.1"/>
    </source>
</evidence>
<gene>
    <name evidence="2" type="ORF">K504DRAFT_539163</name>
</gene>
<accession>A0A6G1JRC1</accession>
<sequence length="173" mass="18466">MTASVASAPVHRTANKTTASRTKKTVGAKATPKPPQANGSANGASHASPYGIMASRIANRVAEMAENMTFVERDRPQSQPQAPASPAAKKPPRKLEMRIPNTPGGAQVTFSAPFLDNTLSKLLALQNRMLQVSQEISASDDVEDKVKKEQYNQSAELSRIIALICAEKARQGA</sequence>
<protein>
    <submittedName>
        <fullName evidence="2">Uncharacterized protein</fullName>
    </submittedName>
</protein>